<keyword evidence="4" id="KW-1185">Reference proteome</keyword>
<evidence type="ECO:0000259" key="2">
    <source>
        <dbReference type="Pfam" id="PF03979"/>
    </source>
</evidence>
<dbReference type="AlphaFoldDB" id="A0A372JG00"/>
<name>A0A372JG00_9ACTN</name>
<dbReference type="Pfam" id="PF03979">
    <property type="entry name" value="Sigma70_r1_1"/>
    <property type="match status" value="1"/>
</dbReference>
<feature type="region of interest" description="Disordered" evidence="1">
    <location>
        <begin position="66"/>
        <end position="134"/>
    </location>
</feature>
<evidence type="ECO:0000313" key="4">
    <source>
        <dbReference type="Proteomes" id="UP000261811"/>
    </source>
</evidence>
<dbReference type="InterPro" id="IPR042189">
    <property type="entry name" value="RNA_pol_sigma_70_r1_1_sf"/>
</dbReference>
<proteinExistence type="predicted"/>
<dbReference type="InterPro" id="IPR007127">
    <property type="entry name" value="RNA_pol_sigma_70_r1_1"/>
</dbReference>
<evidence type="ECO:0000256" key="1">
    <source>
        <dbReference type="SAM" id="MobiDB-lite"/>
    </source>
</evidence>
<organism evidence="3 4">
    <name type="scientific">Actinomadura logoneensis</name>
    <dbReference type="NCBI Taxonomy" id="2293572"/>
    <lineage>
        <taxon>Bacteria</taxon>
        <taxon>Bacillati</taxon>
        <taxon>Actinomycetota</taxon>
        <taxon>Actinomycetes</taxon>
        <taxon>Streptosporangiales</taxon>
        <taxon>Thermomonosporaceae</taxon>
        <taxon>Actinomadura</taxon>
    </lineage>
</organism>
<evidence type="ECO:0000313" key="3">
    <source>
        <dbReference type="EMBL" id="RFU38890.1"/>
    </source>
</evidence>
<dbReference type="EMBL" id="QURH01000664">
    <property type="protein sequence ID" value="RFU38890.1"/>
    <property type="molecule type" value="Genomic_DNA"/>
</dbReference>
<dbReference type="Proteomes" id="UP000261811">
    <property type="component" value="Unassembled WGS sequence"/>
</dbReference>
<reference evidence="3 4" key="1">
    <citation type="submission" date="2018-08" db="EMBL/GenBank/DDBJ databases">
        <title>Actinomadura jelena sp. nov., a novel Actinomycete isolated from soil in Chad.</title>
        <authorList>
            <person name="Shi L."/>
        </authorList>
    </citation>
    <scope>NUCLEOTIDE SEQUENCE [LARGE SCALE GENOMIC DNA]</scope>
    <source>
        <strain evidence="3 4">NEAU-G17</strain>
    </source>
</reference>
<dbReference type="RefSeq" id="WP_328589210.1">
    <property type="nucleotide sequence ID" value="NZ_QURH01000664.1"/>
</dbReference>
<feature type="compositionally biased region" description="Low complexity" evidence="1">
    <location>
        <begin position="78"/>
        <end position="126"/>
    </location>
</feature>
<protein>
    <submittedName>
        <fullName evidence="3">RNA polymerase sigma factor</fullName>
    </submittedName>
</protein>
<feature type="domain" description="RNA polymerase sigma factor 70 region 1.1" evidence="2">
    <location>
        <begin position="14"/>
        <end position="76"/>
    </location>
</feature>
<gene>
    <name evidence="3" type="ORF">DZF91_25300</name>
</gene>
<dbReference type="GO" id="GO:0016987">
    <property type="term" value="F:sigma factor activity"/>
    <property type="evidence" value="ECO:0007669"/>
    <property type="project" value="InterPro"/>
</dbReference>
<feature type="non-terminal residue" evidence="3">
    <location>
        <position position="134"/>
    </location>
</feature>
<comment type="caution">
    <text evidence="3">The sequence shown here is derived from an EMBL/GenBank/DDBJ whole genome shotgun (WGS) entry which is preliminary data.</text>
</comment>
<accession>A0A372JG00</accession>
<dbReference type="GO" id="GO:0003677">
    <property type="term" value="F:DNA binding"/>
    <property type="evidence" value="ECO:0007669"/>
    <property type="project" value="InterPro"/>
</dbReference>
<dbReference type="Gene3D" id="1.10.220.120">
    <property type="entry name" value="Sigma-70 factor, region 1.1"/>
    <property type="match status" value="1"/>
</dbReference>
<sequence length="134" mass="13482">MPRTAAETPLTESTSPALDDLLERGHAQGSLSLDEVRRAFEAAGISPGQGRSILRELSEAGISLASEDEKAAKKTARGTRTAKTPTTAGTATKTTRARSAAKAADPGDPADADGTADTTNGTAAGTTEDEAAAA</sequence>